<name>E4T3E1_PALPW</name>
<dbReference type="EMBL" id="CP002345">
    <property type="protein sequence ID" value="ADQ79235.1"/>
    <property type="molecule type" value="Genomic_DNA"/>
</dbReference>
<evidence type="ECO:0008006" key="4">
    <source>
        <dbReference type="Google" id="ProtNLM"/>
    </source>
</evidence>
<dbReference type="RefSeq" id="WP_013444604.1">
    <property type="nucleotide sequence ID" value="NC_014734.1"/>
</dbReference>
<evidence type="ECO:0000256" key="1">
    <source>
        <dbReference type="SAM" id="SignalP"/>
    </source>
</evidence>
<organism evidence="2 3">
    <name type="scientific">Paludibacter propionicigenes (strain DSM 17365 / JCM 13257 / WB4)</name>
    <dbReference type="NCBI Taxonomy" id="694427"/>
    <lineage>
        <taxon>Bacteria</taxon>
        <taxon>Pseudomonadati</taxon>
        <taxon>Bacteroidota</taxon>
        <taxon>Bacteroidia</taxon>
        <taxon>Bacteroidales</taxon>
        <taxon>Paludibacteraceae</taxon>
        <taxon>Paludibacter</taxon>
    </lineage>
</organism>
<protein>
    <recommendedName>
        <fullName evidence="4">Fibrobacter succinogenes major paralogous domain-containing protein</fullName>
    </recommendedName>
</protein>
<reference evidence="2 3" key="2">
    <citation type="journal article" date="2011" name="Stand. Genomic Sci.">
        <title>Complete genome sequence of Paludibacter propionicigenes type strain (WB4).</title>
        <authorList>
            <person name="Gronow S."/>
            <person name="Munk C."/>
            <person name="Lapidus A."/>
            <person name="Nolan M."/>
            <person name="Lucas S."/>
            <person name="Hammon N."/>
            <person name="Deshpande S."/>
            <person name="Cheng J.F."/>
            <person name="Tapia R."/>
            <person name="Han C."/>
            <person name="Goodwin L."/>
            <person name="Pitluck S."/>
            <person name="Liolios K."/>
            <person name="Ivanova N."/>
            <person name="Mavromatis K."/>
            <person name="Mikhailova N."/>
            <person name="Pati A."/>
            <person name="Chen A."/>
            <person name="Palaniappan K."/>
            <person name="Land M."/>
            <person name="Hauser L."/>
            <person name="Chang Y.J."/>
            <person name="Jeffries C.D."/>
            <person name="Brambilla E."/>
            <person name="Rohde M."/>
            <person name="Goker M."/>
            <person name="Detter J.C."/>
            <person name="Woyke T."/>
            <person name="Bristow J."/>
            <person name="Eisen J.A."/>
            <person name="Markowitz V."/>
            <person name="Hugenholtz P."/>
            <person name="Kyrpides N.C."/>
            <person name="Klenk H.P."/>
        </authorList>
    </citation>
    <scope>NUCLEOTIDE SEQUENCE [LARGE SCALE GENOMIC DNA]</scope>
    <source>
        <strain evidence="3">DSM 17365 / JCM 13257 / WB4</strain>
    </source>
</reference>
<dbReference type="HOGENOM" id="CLU_976072_0_0_10"/>
<evidence type="ECO:0000313" key="3">
    <source>
        <dbReference type="Proteomes" id="UP000008718"/>
    </source>
</evidence>
<dbReference type="STRING" id="694427.Palpr_1087"/>
<dbReference type="KEGG" id="ppn:Palpr_1087"/>
<sequence>MKKKLVFLYLSLMFSTVRGQYPAALPSSGAISVKAISDWMLTAGEITAGTYSISDLNNKSHLTDKTAPYSLSDWYGYGAIPFTSCGNSFSVAHYAGSVSPVSKLITYTTVSTNVSGTTKCWITQNLGAEHSATSVNDATAASGGWYWQFNRAQGIKVGDDGIITPTSWYTSITENSDWTAANDPCTLLLGSGWRMPTYSEWVTVGNNAAFGSTALSYTSVLKLHGAGFSYSGSTFVLTNRGYNLSTWSSTQADATTGWEASDQGSHQPLLYNVPKGCAMPLRCLK</sequence>
<reference key="1">
    <citation type="submission" date="2010-11" db="EMBL/GenBank/DDBJ databases">
        <title>The complete genome of Paludibacter propionicigenes DSM 17365.</title>
        <authorList>
            <consortium name="US DOE Joint Genome Institute (JGI-PGF)"/>
            <person name="Lucas S."/>
            <person name="Copeland A."/>
            <person name="Lapidus A."/>
            <person name="Bruce D."/>
            <person name="Goodwin L."/>
            <person name="Pitluck S."/>
            <person name="Kyrpides N."/>
            <person name="Mavromatis K."/>
            <person name="Ivanova N."/>
            <person name="Munk A.C."/>
            <person name="Brettin T."/>
            <person name="Detter J.C."/>
            <person name="Han C."/>
            <person name="Tapia R."/>
            <person name="Land M."/>
            <person name="Hauser L."/>
            <person name="Markowitz V."/>
            <person name="Cheng J.-F."/>
            <person name="Hugenholtz P."/>
            <person name="Woyke T."/>
            <person name="Wu D."/>
            <person name="Gronow S."/>
            <person name="Wellnitz S."/>
            <person name="Brambilla E."/>
            <person name="Klenk H.-P."/>
            <person name="Eisen J.A."/>
        </authorList>
    </citation>
    <scope>NUCLEOTIDE SEQUENCE</scope>
    <source>
        <strain>WB4</strain>
    </source>
</reference>
<feature type="chain" id="PRO_5003189384" description="Fibrobacter succinogenes major paralogous domain-containing protein" evidence="1">
    <location>
        <begin position="20"/>
        <end position="285"/>
    </location>
</feature>
<accession>E4T3E1</accession>
<evidence type="ECO:0000313" key="2">
    <source>
        <dbReference type="EMBL" id="ADQ79235.1"/>
    </source>
</evidence>
<proteinExistence type="predicted"/>
<dbReference type="Proteomes" id="UP000008718">
    <property type="component" value="Chromosome"/>
</dbReference>
<feature type="signal peptide" evidence="1">
    <location>
        <begin position="1"/>
        <end position="19"/>
    </location>
</feature>
<gene>
    <name evidence="2" type="ordered locus">Palpr_1087</name>
</gene>
<keyword evidence="3" id="KW-1185">Reference proteome</keyword>
<dbReference type="AlphaFoldDB" id="E4T3E1"/>
<keyword evidence="1" id="KW-0732">Signal</keyword>